<feature type="region of interest" description="Disordered" evidence="5">
    <location>
        <begin position="1"/>
        <end position="287"/>
    </location>
</feature>
<keyword evidence="8" id="KW-1185">Reference proteome</keyword>
<proteinExistence type="predicted"/>
<feature type="compositionally biased region" description="Polar residues" evidence="5">
    <location>
        <begin position="56"/>
        <end position="65"/>
    </location>
</feature>
<dbReference type="Pfam" id="PF13920">
    <property type="entry name" value="zf-C3HC4_3"/>
    <property type="match status" value="1"/>
</dbReference>
<dbReference type="PANTHER" id="PTHR47094">
    <property type="entry name" value="ELFLESS, ISOFORM B"/>
    <property type="match status" value="1"/>
</dbReference>
<sequence length="380" mass="42271">MSAWDFDRNGGGREQYGWDNGAGWNFDSLDDEEDEDDWTVPFDAFDDPLDERPAATHSSFTNTRNAAPPSHDRHESTSRSHDTAFLDNLLHATAPQRRRPQPSVTAQADLTRRHPNDPSRNPSATSNRPPLSNTRTHINQPSHFGYIPGALFGESDNGNDTPHSTQPSTRVSDRASEDFVTLEEDTDAEEGLSAMAPTRRSTTRRQSATVDLTASASSAAASRQRSSIRKRSADSNAAGEGRASKRGRVSQENIEEIDLSKDPPTAEEELLQKQQQEAIKQQQAADENQGPFKIGKRTCIICMENFTNCTIASCGHFYCHECLIQALIAGEKNSDRGHGTCPQCRKPLSRNNKKKRDIITLSFMKKETFEKNKQKRLQAS</sequence>
<dbReference type="InterPro" id="IPR013083">
    <property type="entry name" value="Znf_RING/FYVE/PHD"/>
</dbReference>
<evidence type="ECO:0000256" key="1">
    <source>
        <dbReference type="ARBA" id="ARBA00022723"/>
    </source>
</evidence>
<dbReference type="SUPFAM" id="SSF57850">
    <property type="entry name" value="RING/U-box"/>
    <property type="match status" value="1"/>
</dbReference>
<evidence type="ECO:0000313" key="8">
    <source>
        <dbReference type="Proteomes" id="UP001305779"/>
    </source>
</evidence>
<dbReference type="Proteomes" id="UP001305779">
    <property type="component" value="Unassembled WGS sequence"/>
</dbReference>
<organism evidence="7 8">
    <name type="scientific">Zasmidium cellare</name>
    <name type="common">Wine cellar mold</name>
    <name type="synonym">Racodium cellare</name>
    <dbReference type="NCBI Taxonomy" id="395010"/>
    <lineage>
        <taxon>Eukaryota</taxon>
        <taxon>Fungi</taxon>
        <taxon>Dikarya</taxon>
        <taxon>Ascomycota</taxon>
        <taxon>Pezizomycotina</taxon>
        <taxon>Dothideomycetes</taxon>
        <taxon>Dothideomycetidae</taxon>
        <taxon>Mycosphaerellales</taxon>
        <taxon>Mycosphaerellaceae</taxon>
        <taxon>Zasmidium</taxon>
    </lineage>
</organism>
<feature type="compositionally biased region" description="Polar residues" evidence="5">
    <location>
        <begin position="118"/>
        <end position="142"/>
    </location>
</feature>
<evidence type="ECO:0000313" key="7">
    <source>
        <dbReference type="EMBL" id="KAK4505669.1"/>
    </source>
</evidence>
<feature type="compositionally biased region" description="Low complexity" evidence="5">
    <location>
        <begin position="272"/>
        <end position="285"/>
    </location>
</feature>
<feature type="compositionally biased region" description="Basic and acidic residues" evidence="5">
    <location>
        <begin position="1"/>
        <end position="11"/>
    </location>
</feature>
<keyword evidence="3" id="KW-0862">Zinc</keyword>
<keyword evidence="1" id="KW-0479">Metal-binding</keyword>
<evidence type="ECO:0000256" key="2">
    <source>
        <dbReference type="ARBA" id="ARBA00022771"/>
    </source>
</evidence>
<evidence type="ECO:0000256" key="5">
    <source>
        <dbReference type="SAM" id="MobiDB-lite"/>
    </source>
</evidence>
<evidence type="ECO:0000256" key="4">
    <source>
        <dbReference type="PROSITE-ProRule" id="PRU00175"/>
    </source>
</evidence>
<feature type="compositionally biased region" description="Polar residues" evidence="5">
    <location>
        <begin position="156"/>
        <end position="170"/>
    </location>
</feature>
<evidence type="ECO:0000259" key="6">
    <source>
        <dbReference type="PROSITE" id="PS50089"/>
    </source>
</evidence>
<dbReference type="InterPro" id="IPR049627">
    <property type="entry name" value="SLX8"/>
</dbReference>
<reference evidence="7 8" key="1">
    <citation type="journal article" date="2023" name="G3 (Bethesda)">
        <title>A chromosome-level genome assembly of Zasmidium syzygii isolated from banana leaves.</title>
        <authorList>
            <person name="van Westerhoven A.C."/>
            <person name="Mehrabi R."/>
            <person name="Talebi R."/>
            <person name="Steentjes M.B.F."/>
            <person name="Corcolon B."/>
            <person name="Chong P.A."/>
            <person name="Kema G.H.J."/>
            <person name="Seidl M.F."/>
        </authorList>
    </citation>
    <scope>NUCLEOTIDE SEQUENCE [LARGE SCALE GENOMIC DNA]</scope>
    <source>
        <strain evidence="7 8">P124</strain>
    </source>
</reference>
<dbReference type="SMART" id="SM00184">
    <property type="entry name" value="RING"/>
    <property type="match status" value="1"/>
</dbReference>
<dbReference type="PANTHER" id="PTHR47094:SF1">
    <property type="entry name" value="RING-TYPE E3 UBIQUITIN TRANSFERASE"/>
    <property type="match status" value="1"/>
</dbReference>
<name>A0ABR0EVL0_ZASCE</name>
<keyword evidence="2 4" id="KW-0863">Zinc-finger</keyword>
<protein>
    <recommendedName>
        <fullName evidence="6">RING-type domain-containing protein</fullName>
    </recommendedName>
</protein>
<dbReference type="Gene3D" id="3.30.40.10">
    <property type="entry name" value="Zinc/RING finger domain, C3HC4 (zinc finger)"/>
    <property type="match status" value="1"/>
</dbReference>
<accession>A0ABR0EVL0</accession>
<dbReference type="InterPro" id="IPR001841">
    <property type="entry name" value="Znf_RING"/>
</dbReference>
<feature type="compositionally biased region" description="Low complexity" evidence="5">
    <location>
        <begin position="198"/>
        <end position="225"/>
    </location>
</feature>
<gene>
    <name evidence="7" type="ORF">PRZ48_003634</name>
</gene>
<dbReference type="PROSITE" id="PS50089">
    <property type="entry name" value="ZF_RING_2"/>
    <property type="match status" value="1"/>
</dbReference>
<evidence type="ECO:0000256" key="3">
    <source>
        <dbReference type="ARBA" id="ARBA00022833"/>
    </source>
</evidence>
<feature type="compositionally biased region" description="Acidic residues" evidence="5">
    <location>
        <begin position="28"/>
        <end position="49"/>
    </location>
</feature>
<dbReference type="PROSITE" id="PS00518">
    <property type="entry name" value="ZF_RING_1"/>
    <property type="match status" value="1"/>
</dbReference>
<feature type="compositionally biased region" description="Basic and acidic residues" evidence="5">
    <location>
        <begin position="70"/>
        <end position="84"/>
    </location>
</feature>
<comment type="caution">
    <text evidence="7">The sequence shown here is derived from an EMBL/GenBank/DDBJ whole genome shotgun (WGS) entry which is preliminary data.</text>
</comment>
<dbReference type="EMBL" id="JAXOVC010000002">
    <property type="protein sequence ID" value="KAK4505669.1"/>
    <property type="molecule type" value="Genomic_DNA"/>
</dbReference>
<feature type="compositionally biased region" description="Acidic residues" evidence="5">
    <location>
        <begin position="180"/>
        <end position="190"/>
    </location>
</feature>
<feature type="domain" description="RING-type" evidence="6">
    <location>
        <begin position="299"/>
        <end position="345"/>
    </location>
</feature>
<dbReference type="InterPro" id="IPR017907">
    <property type="entry name" value="Znf_RING_CS"/>
</dbReference>